<feature type="compositionally biased region" description="Basic and acidic residues" evidence="1">
    <location>
        <begin position="1"/>
        <end position="12"/>
    </location>
</feature>
<organism evidence="2 3">
    <name type="scientific">Pleurodeles waltl</name>
    <name type="common">Iberian ribbed newt</name>
    <dbReference type="NCBI Taxonomy" id="8319"/>
    <lineage>
        <taxon>Eukaryota</taxon>
        <taxon>Metazoa</taxon>
        <taxon>Chordata</taxon>
        <taxon>Craniata</taxon>
        <taxon>Vertebrata</taxon>
        <taxon>Euteleostomi</taxon>
        <taxon>Amphibia</taxon>
        <taxon>Batrachia</taxon>
        <taxon>Caudata</taxon>
        <taxon>Salamandroidea</taxon>
        <taxon>Salamandridae</taxon>
        <taxon>Pleurodelinae</taxon>
        <taxon>Pleurodeles</taxon>
    </lineage>
</organism>
<dbReference type="AlphaFoldDB" id="A0AAV7T566"/>
<sequence length="70" mass="7896">MVTRDAEQERDAAGWPGEECLGHAVDPGVRRPGRVRPWGPRKKVQLSLSPRPLGPSEVLLWPWQMMVMGH</sequence>
<gene>
    <name evidence="2" type="ORF">NDU88_003074</name>
</gene>
<dbReference type="EMBL" id="JANPWB010000007">
    <property type="protein sequence ID" value="KAJ1171204.1"/>
    <property type="molecule type" value="Genomic_DNA"/>
</dbReference>
<feature type="compositionally biased region" description="Basic residues" evidence="1">
    <location>
        <begin position="31"/>
        <end position="40"/>
    </location>
</feature>
<comment type="caution">
    <text evidence="2">The sequence shown here is derived from an EMBL/GenBank/DDBJ whole genome shotgun (WGS) entry which is preliminary data.</text>
</comment>
<evidence type="ECO:0000313" key="2">
    <source>
        <dbReference type="EMBL" id="KAJ1171204.1"/>
    </source>
</evidence>
<feature type="region of interest" description="Disordered" evidence="1">
    <location>
        <begin position="1"/>
        <end position="40"/>
    </location>
</feature>
<reference evidence="2" key="1">
    <citation type="journal article" date="2022" name="bioRxiv">
        <title>Sequencing and chromosome-scale assembly of the giantPleurodeles waltlgenome.</title>
        <authorList>
            <person name="Brown T."/>
            <person name="Elewa A."/>
            <person name="Iarovenko S."/>
            <person name="Subramanian E."/>
            <person name="Araus A.J."/>
            <person name="Petzold A."/>
            <person name="Susuki M."/>
            <person name="Suzuki K.-i.T."/>
            <person name="Hayashi T."/>
            <person name="Toyoda A."/>
            <person name="Oliveira C."/>
            <person name="Osipova E."/>
            <person name="Leigh N.D."/>
            <person name="Simon A."/>
            <person name="Yun M.H."/>
        </authorList>
    </citation>
    <scope>NUCLEOTIDE SEQUENCE</scope>
    <source>
        <strain evidence="2">20211129_DDA</strain>
        <tissue evidence="2">Liver</tissue>
    </source>
</reference>
<accession>A0AAV7T566</accession>
<evidence type="ECO:0000256" key="1">
    <source>
        <dbReference type="SAM" id="MobiDB-lite"/>
    </source>
</evidence>
<protein>
    <submittedName>
        <fullName evidence="2">Uncharacterized protein</fullName>
    </submittedName>
</protein>
<name>A0AAV7T566_PLEWA</name>
<dbReference type="Proteomes" id="UP001066276">
    <property type="component" value="Chromosome 4_1"/>
</dbReference>
<keyword evidence="3" id="KW-1185">Reference proteome</keyword>
<evidence type="ECO:0000313" key="3">
    <source>
        <dbReference type="Proteomes" id="UP001066276"/>
    </source>
</evidence>
<proteinExistence type="predicted"/>